<keyword evidence="4" id="KW-1185">Reference proteome</keyword>
<dbReference type="InterPro" id="IPR029044">
    <property type="entry name" value="Nucleotide-diphossugar_trans"/>
</dbReference>
<keyword evidence="1" id="KW-0175">Coiled coil</keyword>
<accession>A0AAU9BQE5</accession>
<gene>
    <name evidence="3" type="ORF">MIT9_P0225</name>
</gene>
<name>A0AAU9BQE5_9GAMM</name>
<evidence type="ECO:0000313" key="3">
    <source>
        <dbReference type="EMBL" id="BCX80651.1"/>
    </source>
</evidence>
<organism evidence="3 4">
    <name type="scientific">Methylomarinovum caldicuralii</name>
    <dbReference type="NCBI Taxonomy" id="438856"/>
    <lineage>
        <taxon>Bacteria</taxon>
        <taxon>Pseudomonadati</taxon>
        <taxon>Pseudomonadota</taxon>
        <taxon>Gammaproteobacteria</taxon>
        <taxon>Methylococcales</taxon>
        <taxon>Methylothermaceae</taxon>
        <taxon>Methylomarinovum</taxon>
    </lineage>
</organism>
<dbReference type="SUPFAM" id="SSF53448">
    <property type="entry name" value="Nucleotide-diphospho-sugar transferases"/>
    <property type="match status" value="3"/>
</dbReference>
<dbReference type="InterPro" id="IPR001173">
    <property type="entry name" value="Glyco_trans_2-like"/>
</dbReference>
<feature type="domain" description="Glycosyltransferase 2-like" evidence="2">
    <location>
        <begin position="14"/>
        <end position="143"/>
    </location>
</feature>
<dbReference type="PANTHER" id="PTHR43685:SF11">
    <property type="entry name" value="GLYCOSYLTRANSFERASE TAGX-RELATED"/>
    <property type="match status" value="1"/>
</dbReference>
<sequence length="1057" mass="121364">MPNIGRLFRQPLISVIIRTHDRPSLLGRALASIAEQRYRNIEAIVVDDGLHSARVVVESFRRTFNGRLRYVRIVVGRGRSHAANAGLMRARGRFICFLDDDDWLTPDSLQKRVSQFRQGVDLVYGRIETTGDKPQSFGRTYDPVLLRTENYIPIHAPLIRRSAIASCRFDETFDLFEDWDFWLQIQARGGNFQYLDEVVGIYDVSASGSGVGADQVEMSEVRGAFIRLLEKWVPVWGGEGIADIIARMRLLARHLERRHHQVRQHEQIQHELNMRIALLQDHLEQHKAGIASLKQQLISGSEAYESEIASLKQQLISGSEVYESEIASLKQQLISGSEVYESEIASLKQQLISGSEAYESEIASLKQQLISGSAAYESEIASLKQQLISGAAAYESEIASLKQQLISGAEAYENEIAQLKQNLLFVDQRLKTAQQQNAHLTQEVKRYQMQLAQILGSRSWKITAPLRELGRIIRGESTWRDSIWKLASGVYRQPSLQGVIRRLPFPVKQRIKSWLTSHKPVPVEVRATPGRQGAPKVSLIIPVYNHAEFLPRCLESAMAQTYENLEVIVCDDASPDQRVKPILEEISRSRSEKLEVIYNEQNLGIAETQNRLLEKSSGDVIAFLDCDDYLVPHAIERCMEAWQQDTVYLHTGRINVDEQDREVSRISFEHLPRQDYFRENLERMYATHLKLIDRTAIARVGLFDPRFNAAQDYDLLMRIAFHYPSQSFVHLPEFLYYHRFHSRQTTHEQQSRQQWATERIQQEARLRADIQEGKFDRFLSIIMLSFGKPEQTWEALLSLRDTVVVPHEIILFDNGSDADTVRFLKQKVAGYFDNVRLFFSSENLGPALGRKKALEQAKGDWFLVFDNDETAEPGWLEEMLVRAQVQDNVGSVCAKVLFPDRTLQFSGGYLETQEPGIVRVALYDRGKFAYDMGSARFRECDWNPIGATLFTINPAPYLHSGYPNVFEDVGVSMALRRNGYACLNAPGAWVIHHHFTYRQQFGMKKRYIQDRYNPEKMLESLRSFYRETGLLIFDEYIWRENSLTGLSREEVIERLGC</sequence>
<feature type="domain" description="Glycosyltransferase 2-like" evidence="2">
    <location>
        <begin position="780"/>
        <end position="906"/>
    </location>
</feature>
<dbReference type="AlphaFoldDB" id="A0AAU9BQE5"/>
<dbReference type="EMBL" id="AP024714">
    <property type="protein sequence ID" value="BCX80651.1"/>
    <property type="molecule type" value="Genomic_DNA"/>
</dbReference>
<dbReference type="RefSeq" id="WP_317705613.1">
    <property type="nucleotide sequence ID" value="NZ_AP024714.1"/>
</dbReference>
<reference evidence="4" key="1">
    <citation type="journal article" date="2024" name="Int. J. Syst. Evol. Microbiol.">
        <title>Methylomarinovum tepidoasis sp. nov., a moderately thermophilic methanotroph of the family Methylothermaceae isolated from a deep-sea hydrothermal field.</title>
        <authorList>
            <person name="Hirayama H."/>
            <person name="Takaki Y."/>
            <person name="Abe M."/>
            <person name="Miyazaki M."/>
            <person name="Uematsu K."/>
            <person name="Matsui Y."/>
            <person name="Takai K."/>
        </authorList>
    </citation>
    <scope>NUCLEOTIDE SEQUENCE [LARGE SCALE GENOMIC DNA]</scope>
    <source>
        <strain evidence="4">IT-9</strain>
    </source>
</reference>
<evidence type="ECO:0000259" key="2">
    <source>
        <dbReference type="Pfam" id="PF00535"/>
    </source>
</evidence>
<dbReference type="KEGG" id="mcau:MIT9_P0225"/>
<feature type="coiled-coil region" evidence="1">
    <location>
        <begin position="276"/>
        <end position="314"/>
    </location>
</feature>
<dbReference type="Pfam" id="PF00535">
    <property type="entry name" value="Glycos_transf_2"/>
    <property type="match status" value="3"/>
</dbReference>
<proteinExistence type="predicted"/>
<protein>
    <recommendedName>
        <fullName evidence="2">Glycosyltransferase 2-like domain-containing protein</fullName>
    </recommendedName>
</protein>
<feature type="domain" description="Glycosyltransferase 2-like" evidence="2">
    <location>
        <begin position="538"/>
        <end position="690"/>
    </location>
</feature>
<dbReference type="Proteomes" id="UP001321825">
    <property type="component" value="Chromosome"/>
</dbReference>
<evidence type="ECO:0000313" key="4">
    <source>
        <dbReference type="Proteomes" id="UP001321825"/>
    </source>
</evidence>
<dbReference type="PANTHER" id="PTHR43685">
    <property type="entry name" value="GLYCOSYLTRANSFERASE"/>
    <property type="match status" value="1"/>
</dbReference>
<evidence type="ECO:0000256" key="1">
    <source>
        <dbReference type="SAM" id="Coils"/>
    </source>
</evidence>
<dbReference type="InterPro" id="IPR050834">
    <property type="entry name" value="Glycosyltransf_2"/>
</dbReference>
<feature type="coiled-coil region" evidence="1">
    <location>
        <begin position="348"/>
        <end position="450"/>
    </location>
</feature>
<dbReference type="Gene3D" id="3.90.550.10">
    <property type="entry name" value="Spore Coat Polysaccharide Biosynthesis Protein SpsA, Chain A"/>
    <property type="match status" value="3"/>
</dbReference>